<dbReference type="InterPro" id="IPR043755">
    <property type="entry name" value="DUF5701"/>
</dbReference>
<keyword evidence="3" id="KW-1185">Reference proteome</keyword>
<dbReference type="Pfam" id="PF18959">
    <property type="entry name" value="DUF5701"/>
    <property type="match status" value="1"/>
</dbReference>
<dbReference type="RefSeq" id="WP_238329834.1">
    <property type="nucleotide sequence ID" value="NZ_BAAAIL010000005.1"/>
</dbReference>
<evidence type="ECO:0000256" key="1">
    <source>
        <dbReference type="SAM" id="MobiDB-lite"/>
    </source>
</evidence>
<organism evidence="2 3">
    <name type="scientific">Ornithinimicrobium humiphilum</name>
    <dbReference type="NCBI Taxonomy" id="125288"/>
    <lineage>
        <taxon>Bacteria</taxon>
        <taxon>Bacillati</taxon>
        <taxon>Actinomycetota</taxon>
        <taxon>Actinomycetes</taxon>
        <taxon>Micrococcales</taxon>
        <taxon>Ornithinimicrobiaceae</taxon>
        <taxon>Ornithinimicrobium</taxon>
    </lineage>
</organism>
<comment type="caution">
    <text evidence="2">The sequence shown here is derived from an EMBL/GenBank/DDBJ whole genome shotgun (WGS) entry which is preliminary data.</text>
</comment>
<proteinExistence type="predicted"/>
<feature type="compositionally biased region" description="Polar residues" evidence="1">
    <location>
        <begin position="9"/>
        <end position="20"/>
    </location>
</feature>
<dbReference type="EMBL" id="VFPU01000003">
    <property type="protein sequence ID" value="TQM90774.1"/>
    <property type="molecule type" value="Genomic_DNA"/>
</dbReference>
<name>A0A543K6W7_9MICO</name>
<reference evidence="2 3" key="1">
    <citation type="submission" date="2019-06" db="EMBL/GenBank/DDBJ databases">
        <title>Sequencing the genomes of 1000 actinobacteria strains.</title>
        <authorList>
            <person name="Klenk H.-P."/>
        </authorList>
    </citation>
    <scope>NUCLEOTIDE SEQUENCE [LARGE SCALE GENOMIC DNA]</scope>
    <source>
        <strain evidence="2 3">DSM 12362</strain>
    </source>
</reference>
<evidence type="ECO:0000313" key="2">
    <source>
        <dbReference type="EMBL" id="TQM90774.1"/>
    </source>
</evidence>
<dbReference type="AlphaFoldDB" id="A0A543K6W7"/>
<accession>A0A543K6W7</accession>
<evidence type="ECO:0000313" key="3">
    <source>
        <dbReference type="Proteomes" id="UP000315133"/>
    </source>
</evidence>
<feature type="region of interest" description="Disordered" evidence="1">
    <location>
        <begin position="1"/>
        <end position="30"/>
    </location>
</feature>
<protein>
    <submittedName>
        <fullName evidence="2">Uncharacterized protein</fullName>
    </submittedName>
</protein>
<sequence>MPASLPADPTSSPADVTGSTGPAAGPPPLAEQHARLVGLGLDVPPLPDGLAGDLLVVSPRLVPLAELVPLLRLGDKPGFVVEDLTDLAEFGPVEGVDVPDADLYAVIDPQRGDEYANRSPNDVDPEIAARGRSRMTAAEGVAWALQVPEVLERNRCFMTTGSRRPGRRPGTLDSRVPALWISNGTGRDGRDRRGAPKLGWCWAGNHHTWLGIASVAGRAG</sequence>
<dbReference type="Proteomes" id="UP000315133">
    <property type="component" value="Unassembled WGS sequence"/>
</dbReference>
<gene>
    <name evidence="2" type="ORF">FB476_3158</name>
</gene>